<proteinExistence type="predicted"/>
<name>A0ABU9BL72_9BURK</name>
<reference evidence="2 3" key="1">
    <citation type="submission" date="2024-04" db="EMBL/GenBank/DDBJ databases">
        <title>Novel species of the genus Ideonella isolated from streams.</title>
        <authorList>
            <person name="Lu H."/>
        </authorList>
    </citation>
    <scope>NUCLEOTIDE SEQUENCE [LARGE SCALE GENOMIC DNA]</scope>
    <source>
        <strain evidence="2 3">DXS29W</strain>
    </source>
</reference>
<dbReference type="Proteomes" id="UP001371218">
    <property type="component" value="Unassembled WGS sequence"/>
</dbReference>
<comment type="caution">
    <text evidence="2">The sequence shown here is derived from an EMBL/GenBank/DDBJ whole genome shotgun (WGS) entry which is preliminary data.</text>
</comment>
<feature type="chain" id="PRO_5047378040" evidence="1">
    <location>
        <begin position="26"/>
        <end position="128"/>
    </location>
</feature>
<evidence type="ECO:0000256" key="1">
    <source>
        <dbReference type="SAM" id="SignalP"/>
    </source>
</evidence>
<gene>
    <name evidence="2" type="ORF">AACH06_07755</name>
</gene>
<keyword evidence="3" id="KW-1185">Reference proteome</keyword>
<dbReference type="EMBL" id="JBBUTG010000003">
    <property type="protein sequence ID" value="MEK8030717.1"/>
    <property type="molecule type" value="Genomic_DNA"/>
</dbReference>
<protein>
    <submittedName>
        <fullName evidence="2">Uncharacterized protein</fullName>
    </submittedName>
</protein>
<feature type="signal peptide" evidence="1">
    <location>
        <begin position="1"/>
        <end position="25"/>
    </location>
</feature>
<keyword evidence="1" id="KW-0732">Signal</keyword>
<sequence length="128" mass="13085">MSKTLNRSLALIAAFSALSVVSVDAAAATIRVKCETRAGRSSGSVDGQNLASGNYSAVFSSGSNTAQSPVEHTVGDEVEFDFDSNKRDIKQGATPIAKDFIVGGTATGSLLDAGGKVVATKTVTCRAR</sequence>
<evidence type="ECO:0000313" key="3">
    <source>
        <dbReference type="Proteomes" id="UP001371218"/>
    </source>
</evidence>
<organism evidence="2 3">
    <name type="scientific">Ideonella lacteola</name>
    <dbReference type="NCBI Taxonomy" id="2984193"/>
    <lineage>
        <taxon>Bacteria</taxon>
        <taxon>Pseudomonadati</taxon>
        <taxon>Pseudomonadota</taxon>
        <taxon>Betaproteobacteria</taxon>
        <taxon>Burkholderiales</taxon>
        <taxon>Sphaerotilaceae</taxon>
        <taxon>Ideonella</taxon>
    </lineage>
</organism>
<dbReference type="RefSeq" id="WP_341425076.1">
    <property type="nucleotide sequence ID" value="NZ_JBBUTG010000003.1"/>
</dbReference>
<evidence type="ECO:0000313" key="2">
    <source>
        <dbReference type="EMBL" id="MEK8030717.1"/>
    </source>
</evidence>
<accession>A0ABU9BL72</accession>